<dbReference type="PANTHER" id="PTHR33112">
    <property type="entry name" value="DOMAIN PROTEIN, PUTATIVE-RELATED"/>
    <property type="match status" value="1"/>
</dbReference>
<accession>A0AAN6ZDY3</accession>
<evidence type="ECO:0000313" key="2">
    <source>
        <dbReference type="EMBL" id="KAK4133944.1"/>
    </source>
</evidence>
<dbReference type="InterPro" id="IPR010730">
    <property type="entry name" value="HET"/>
</dbReference>
<protein>
    <submittedName>
        <fullName evidence="2">HET-domain-containing protein</fullName>
    </submittedName>
</protein>
<dbReference type="AlphaFoldDB" id="A0AAN6ZDY3"/>
<name>A0AAN6ZDY3_9PEZI</name>
<gene>
    <name evidence="2" type="ORF">BT67DRAFT_434548</name>
</gene>
<organism evidence="2 3">
    <name type="scientific">Trichocladium antarcticum</name>
    <dbReference type="NCBI Taxonomy" id="1450529"/>
    <lineage>
        <taxon>Eukaryota</taxon>
        <taxon>Fungi</taxon>
        <taxon>Dikarya</taxon>
        <taxon>Ascomycota</taxon>
        <taxon>Pezizomycotina</taxon>
        <taxon>Sordariomycetes</taxon>
        <taxon>Sordariomycetidae</taxon>
        <taxon>Sordariales</taxon>
        <taxon>Chaetomiaceae</taxon>
        <taxon>Trichocladium</taxon>
    </lineage>
</organism>
<dbReference type="PANTHER" id="PTHR33112:SF15">
    <property type="entry name" value="HETEROKARYON INCOMPATIBILITY DOMAIN-CONTAINING PROTEIN"/>
    <property type="match status" value="1"/>
</dbReference>
<reference evidence="2" key="1">
    <citation type="journal article" date="2023" name="Mol. Phylogenet. Evol.">
        <title>Genome-scale phylogeny and comparative genomics of the fungal order Sordariales.</title>
        <authorList>
            <person name="Hensen N."/>
            <person name="Bonometti L."/>
            <person name="Westerberg I."/>
            <person name="Brannstrom I.O."/>
            <person name="Guillou S."/>
            <person name="Cros-Aarteil S."/>
            <person name="Calhoun S."/>
            <person name="Haridas S."/>
            <person name="Kuo A."/>
            <person name="Mondo S."/>
            <person name="Pangilinan J."/>
            <person name="Riley R."/>
            <person name="LaButti K."/>
            <person name="Andreopoulos B."/>
            <person name="Lipzen A."/>
            <person name="Chen C."/>
            <person name="Yan M."/>
            <person name="Daum C."/>
            <person name="Ng V."/>
            <person name="Clum A."/>
            <person name="Steindorff A."/>
            <person name="Ohm R.A."/>
            <person name="Martin F."/>
            <person name="Silar P."/>
            <person name="Natvig D.O."/>
            <person name="Lalanne C."/>
            <person name="Gautier V."/>
            <person name="Ament-Velasquez S.L."/>
            <person name="Kruys A."/>
            <person name="Hutchinson M.I."/>
            <person name="Powell A.J."/>
            <person name="Barry K."/>
            <person name="Miller A.N."/>
            <person name="Grigoriev I.V."/>
            <person name="Debuchy R."/>
            <person name="Gladieux P."/>
            <person name="Hiltunen Thoren M."/>
            <person name="Johannesson H."/>
        </authorList>
    </citation>
    <scope>NUCLEOTIDE SEQUENCE</scope>
    <source>
        <strain evidence="2">CBS 123565</strain>
    </source>
</reference>
<evidence type="ECO:0000313" key="3">
    <source>
        <dbReference type="Proteomes" id="UP001304895"/>
    </source>
</evidence>
<dbReference type="Proteomes" id="UP001304895">
    <property type="component" value="Unassembled WGS sequence"/>
</dbReference>
<comment type="caution">
    <text evidence="2">The sequence shown here is derived from an EMBL/GenBank/DDBJ whole genome shotgun (WGS) entry which is preliminary data.</text>
</comment>
<reference evidence="2" key="2">
    <citation type="submission" date="2023-05" db="EMBL/GenBank/DDBJ databases">
        <authorList>
            <consortium name="Lawrence Berkeley National Laboratory"/>
            <person name="Steindorff A."/>
            <person name="Hensen N."/>
            <person name="Bonometti L."/>
            <person name="Westerberg I."/>
            <person name="Brannstrom I.O."/>
            <person name="Guillou S."/>
            <person name="Cros-Aarteil S."/>
            <person name="Calhoun S."/>
            <person name="Haridas S."/>
            <person name="Kuo A."/>
            <person name="Mondo S."/>
            <person name="Pangilinan J."/>
            <person name="Riley R."/>
            <person name="Labutti K."/>
            <person name="Andreopoulos B."/>
            <person name="Lipzen A."/>
            <person name="Chen C."/>
            <person name="Yanf M."/>
            <person name="Daum C."/>
            <person name="Ng V."/>
            <person name="Clum A."/>
            <person name="Ohm R."/>
            <person name="Martin F."/>
            <person name="Silar P."/>
            <person name="Natvig D."/>
            <person name="Lalanne C."/>
            <person name="Gautier V."/>
            <person name="Ament-Velasquez S.L."/>
            <person name="Kruys A."/>
            <person name="Hutchinson M.I."/>
            <person name="Powell A.J."/>
            <person name="Barry K."/>
            <person name="Miller A.N."/>
            <person name="Grigoriev I.V."/>
            <person name="Debuchy R."/>
            <person name="Gladieux P."/>
            <person name="Thoren M.H."/>
            <person name="Johannesson H."/>
        </authorList>
    </citation>
    <scope>NUCLEOTIDE SEQUENCE</scope>
    <source>
        <strain evidence="2">CBS 123565</strain>
    </source>
</reference>
<sequence>MATPTKPRPPWTYRDLIHPIPATPSLTTIATTPPTPPCPTCTHLLLVLPNPPPHPRDNSTTIPLEPFQITDAFPAFPALQASASASAAGKTGCAFCGLLRRAILAAWGSAAQPMRECGATVLREDEDGYAPLLAAAWDGRVRIHRARLGCVGGVVERLAVQFGPATGPVDGEGGALVGEVATGLCFRVFGSVDVESPLAVPRRRLPSVNALGERNIALIRGWTLDCKANHANACQVNTPWTPTRLLAVEPLRLVETADGGMQMQDDQRYAALSYARGSDLSDLGVQTSAENVEERKEAVDLADLPRAFRDAVAVCQALGIGHLWIDALCVLDDDEDRDREAAMMHKVFGQAEITIAATSAASPRSGFLHRNMSAIPAVKIGDENRYMILAPLQRETDGTHAADVGSSPWNQDAWALAEHQLSARVIHFARNKIYYECRRALRSEENDTEPAAPRPSSFWPRVERDAAGEQYRPYLYEQWRTLLRHYTARQLSRQTDRRLPLRGVAAQMAADIDDAYLETGALWNRDLADQLLWRVIQPGPRTVPRPQERNADARGKAPTWSWVRCQAPIGFVAGASDGALPAALRGREFRAACDSRGAVSLQGYRRKLVGISPIDGGDEWLAEMRCEYPWDLLVQGGDGTDVCMAHGVLDGPDAERLARDGGELMYLHVTDRVHPTGLVLALAKGCANATRIGVATIFEFGDLVLDPPFQPDSYAAMTVV</sequence>
<evidence type="ECO:0000259" key="1">
    <source>
        <dbReference type="Pfam" id="PF06985"/>
    </source>
</evidence>
<feature type="domain" description="Heterokaryon incompatibility" evidence="1">
    <location>
        <begin position="269"/>
        <end position="418"/>
    </location>
</feature>
<dbReference type="Pfam" id="PF06985">
    <property type="entry name" value="HET"/>
    <property type="match status" value="1"/>
</dbReference>
<proteinExistence type="predicted"/>
<dbReference type="EMBL" id="MU853410">
    <property type="protein sequence ID" value="KAK4133944.1"/>
    <property type="molecule type" value="Genomic_DNA"/>
</dbReference>
<keyword evidence="3" id="KW-1185">Reference proteome</keyword>